<reference evidence="1 2" key="1">
    <citation type="journal article" date="2019" name="Commun. Biol.">
        <title>The bagworm genome reveals a unique fibroin gene that provides high tensile strength.</title>
        <authorList>
            <person name="Kono N."/>
            <person name="Nakamura H."/>
            <person name="Ohtoshi R."/>
            <person name="Tomita M."/>
            <person name="Numata K."/>
            <person name="Arakawa K."/>
        </authorList>
    </citation>
    <scope>NUCLEOTIDE SEQUENCE [LARGE SCALE GENOMIC DNA]</scope>
</reference>
<organism evidence="1 2">
    <name type="scientific">Eumeta variegata</name>
    <name type="common">Bagworm moth</name>
    <name type="synonym">Eumeta japonica</name>
    <dbReference type="NCBI Taxonomy" id="151549"/>
    <lineage>
        <taxon>Eukaryota</taxon>
        <taxon>Metazoa</taxon>
        <taxon>Ecdysozoa</taxon>
        <taxon>Arthropoda</taxon>
        <taxon>Hexapoda</taxon>
        <taxon>Insecta</taxon>
        <taxon>Pterygota</taxon>
        <taxon>Neoptera</taxon>
        <taxon>Endopterygota</taxon>
        <taxon>Lepidoptera</taxon>
        <taxon>Glossata</taxon>
        <taxon>Ditrysia</taxon>
        <taxon>Tineoidea</taxon>
        <taxon>Psychidae</taxon>
        <taxon>Oiketicinae</taxon>
        <taxon>Eumeta</taxon>
    </lineage>
</organism>
<dbReference type="Proteomes" id="UP000299102">
    <property type="component" value="Unassembled WGS sequence"/>
</dbReference>
<dbReference type="EMBL" id="BGZK01001017">
    <property type="protein sequence ID" value="GBP68612.1"/>
    <property type="molecule type" value="Genomic_DNA"/>
</dbReference>
<dbReference type="AlphaFoldDB" id="A0A4C1Y1D3"/>
<sequence length="73" mass="8023">MPMLYPLRPMTEMPWLGMGSEAIPARLPSRPPSDASPPYTTAMTLIDQIGIKIIRTTELVTDILKNTVRAVVG</sequence>
<name>A0A4C1Y1D3_EUMVA</name>
<protein>
    <submittedName>
        <fullName evidence="1">Uncharacterized protein</fullName>
    </submittedName>
</protein>
<comment type="caution">
    <text evidence="1">The sequence shown here is derived from an EMBL/GenBank/DDBJ whole genome shotgun (WGS) entry which is preliminary data.</text>
</comment>
<accession>A0A4C1Y1D3</accession>
<gene>
    <name evidence="1" type="ORF">EVAR_83700_1</name>
</gene>
<proteinExistence type="predicted"/>
<evidence type="ECO:0000313" key="2">
    <source>
        <dbReference type="Proteomes" id="UP000299102"/>
    </source>
</evidence>
<evidence type="ECO:0000313" key="1">
    <source>
        <dbReference type="EMBL" id="GBP68612.1"/>
    </source>
</evidence>
<keyword evidence="2" id="KW-1185">Reference proteome</keyword>
<dbReference type="OrthoDB" id="8052765at2759"/>